<feature type="transmembrane region" description="Helical" evidence="1">
    <location>
        <begin position="7"/>
        <end position="28"/>
    </location>
</feature>
<dbReference type="OrthoDB" id="19037at2759"/>
<organism evidence="2 3">
    <name type="scientific">Tieghemostelium lacteum</name>
    <name type="common">Slime mold</name>
    <name type="synonym">Dictyostelium lacteum</name>
    <dbReference type="NCBI Taxonomy" id="361077"/>
    <lineage>
        <taxon>Eukaryota</taxon>
        <taxon>Amoebozoa</taxon>
        <taxon>Evosea</taxon>
        <taxon>Eumycetozoa</taxon>
        <taxon>Dictyostelia</taxon>
        <taxon>Dictyosteliales</taxon>
        <taxon>Raperosteliaceae</taxon>
        <taxon>Tieghemostelium</taxon>
    </lineage>
</organism>
<dbReference type="Gene3D" id="1.50.10.100">
    <property type="entry name" value="Chondroitin AC/alginate lyase"/>
    <property type="match status" value="1"/>
</dbReference>
<keyword evidence="1" id="KW-0812">Transmembrane</keyword>
<evidence type="ECO:0000256" key="1">
    <source>
        <dbReference type="SAM" id="Phobius"/>
    </source>
</evidence>
<dbReference type="InParanoid" id="A0A151ZCB2"/>
<keyword evidence="3" id="KW-1185">Reference proteome</keyword>
<evidence type="ECO:0000313" key="2">
    <source>
        <dbReference type="EMBL" id="KYQ91586.1"/>
    </source>
</evidence>
<dbReference type="Gene3D" id="2.70.98.70">
    <property type="match status" value="1"/>
</dbReference>
<sequence>MIKNHSYIFIYLFINVTLLFGSLVESAYPSAPYNGHPRIYGDSQQFWDKKIQPFLDLACDTTYAQSDYSVLSARQAWEQILFSGSICKAPARRATFDTSHNTVGDYYQTTTPAFNAANRDSRGRNTMYLIRFLRSCFALNKPSATCFYTEAQLNDLVPRVIALEFGYWSNWGTWGENTQYKIDLGARSPAKFWGLFYDTFYNDLTPTQRSTIETKMDSMITAYNACYGNANCWPLQNGNNWTPYISLGFTYLTLARWYENAAAETTMNNILSILTKTRYTLESDGTFIEGLAHYAAMNIDNVIEIEFLIQYVLGVHVTQVNWDNFKSKSADWVMDNILTDSMTLDFGDSHATQYGALTPLFSWYIDEILGNAAKGSTQVDPCKMLRFWMNHYWYGGMDSGFDLHQVVVARNFSALVASCSTLSDRTGIYTIGGGGVFKKRLAPTPSGVPLYSRQNQIPFSSFAMQAKYNGYPHAEADFGGIVYSAFGARVIADMSYGTIAKTDKALQIDNGAAGANTLVIEDAWDSSNPTIINRSQFSPVRGTIALKSFNSGTTTYEYFELDGSNVYGRNQTTGGWLKRFKRYGISMPDGHYIMIDSITKKDGVASIRPSEYFYSNKDPANPTTCGMWVMHSTMSLQNGEVEIKPFCSNSGYQLNNGFSTAVTRIAGSSLLGGSFVFDNVITYALEGGTSTKYRSRFVPTNPITQPEARGFVIVSGANATTVPQHSISVTSDCPANNKCFEVQISSQSYRVELTSDTDGYLLNCVSQKVSGKYIGCTNAPSSTSAGSAYSSDDVSSSSIIYSNYSVTLFILYVITILF</sequence>
<keyword evidence="2" id="KW-0808">Transferase</keyword>
<keyword evidence="1" id="KW-1133">Transmembrane helix</keyword>
<dbReference type="GO" id="GO:0004674">
    <property type="term" value="F:protein serine/threonine kinase activity"/>
    <property type="evidence" value="ECO:0007669"/>
    <property type="project" value="UniProtKB-KW"/>
</dbReference>
<comment type="caution">
    <text evidence="2">The sequence shown here is derived from an EMBL/GenBank/DDBJ whole genome shotgun (WGS) entry which is preliminary data.</text>
</comment>
<gene>
    <name evidence="2" type="ORF">DLAC_07354</name>
</gene>
<dbReference type="AlphaFoldDB" id="A0A151ZCB2"/>
<dbReference type="Proteomes" id="UP000076078">
    <property type="component" value="Unassembled WGS sequence"/>
</dbReference>
<dbReference type="EMBL" id="LODT01000034">
    <property type="protein sequence ID" value="KYQ91586.1"/>
    <property type="molecule type" value="Genomic_DNA"/>
</dbReference>
<reference evidence="2 3" key="1">
    <citation type="submission" date="2015-12" db="EMBL/GenBank/DDBJ databases">
        <title>Dictyostelia acquired genes for synthesis and detection of signals that induce cell-type specialization by lateral gene transfer from prokaryotes.</title>
        <authorList>
            <person name="Gloeckner G."/>
            <person name="Schaap P."/>
        </authorList>
    </citation>
    <scope>NUCLEOTIDE SEQUENCE [LARGE SCALE GENOMIC DNA]</scope>
    <source>
        <strain evidence="2 3">TK</strain>
    </source>
</reference>
<name>A0A151ZCB2_TIELA</name>
<accession>A0A151ZCB2</accession>
<dbReference type="InterPro" id="IPR008929">
    <property type="entry name" value="Chondroitin_lyas"/>
</dbReference>
<keyword evidence="2" id="KW-0418">Kinase</keyword>
<evidence type="ECO:0000313" key="3">
    <source>
        <dbReference type="Proteomes" id="UP000076078"/>
    </source>
</evidence>
<keyword evidence="1" id="KW-0472">Membrane</keyword>
<proteinExistence type="predicted"/>
<protein>
    <submittedName>
        <fullName evidence="2">Serine/threonine protein kinase</fullName>
    </submittedName>
</protein>
<keyword evidence="2" id="KW-0723">Serine/threonine-protein kinase</keyword>